<dbReference type="Pfam" id="PF11011">
    <property type="entry name" value="DUF2849"/>
    <property type="match status" value="1"/>
</dbReference>
<dbReference type="InterPro" id="IPR021270">
    <property type="entry name" value="DUF2849"/>
</dbReference>
<dbReference type="OrthoDB" id="9815695at2"/>
<evidence type="ECO:0000313" key="2">
    <source>
        <dbReference type="Proteomes" id="UP000198346"/>
    </source>
</evidence>
<protein>
    <recommendedName>
        <fullName evidence="3">DUF2849 domain-containing protein</fullName>
    </recommendedName>
</protein>
<name>A0A239PMR2_9PROT</name>
<dbReference type="EMBL" id="FZQA01000001">
    <property type="protein sequence ID" value="SNT68414.1"/>
    <property type="molecule type" value="Genomic_DNA"/>
</dbReference>
<dbReference type="RefSeq" id="WP_089411360.1">
    <property type="nucleotide sequence ID" value="NZ_FZQA01000001.1"/>
</dbReference>
<accession>A0A239PMR2</accession>
<evidence type="ECO:0008006" key="3">
    <source>
        <dbReference type="Google" id="ProtNLM"/>
    </source>
</evidence>
<reference evidence="1 2" key="1">
    <citation type="submission" date="2017-07" db="EMBL/GenBank/DDBJ databases">
        <authorList>
            <person name="Sun Z.S."/>
            <person name="Albrecht U."/>
            <person name="Echele G."/>
            <person name="Lee C.C."/>
        </authorList>
    </citation>
    <scope>NUCLEOTIDE SEQUENCE [LARGE SCALE GENOMIC DNA]</scope>
    <source>
        <strain evidence="1 2">CGMCC 1.12710</strain>
    </source>
</reference>
<evidence type="ECO:0000313" key="1">
    <source>
        <dbReference type="EMBL" id="SNT68414.1"/>
    </source>
</evidence>
<organism evidence="1 2">
    <name type="scientific">Amphiplicatus metriothermophilus</name>
    <dbReference type="NCBI Taxonomy" id="1519374"/>
    <lineage>
        <taxon>Bacteria</taxon>
        <taxon>Pseudomonadati</taxon>
        <taxon>Pseudomonadota</taxon>
        <taxon>Alphaproteobacteria</taxon>
        <taxon>Parvularculales</taxon>
        <taxon>Parvularculaceae</taxon>
        <taxon>Amphiplicatus</taxon>
    </lineage>
</organism>
<dbReference type="Proteomes" id="UP000198346">
    <property type="component" value="Unassembled WGS sequence"/>
</dbReference>
<dbReference type="AlphaFoldDB" id="A0A239PMR2"/>
<proteinExistence type="predicted"/>
<sequence>MKAITGNRLTDGVVVYLAPDGTWTERLEKARLFEKEEAEAALEAARRRVTEIASVYLIEAEPGGKAAGREALRETIRNAGPTVRPDLGKQAAGPR</sequence>
<gene>
    <name evidence="1" type="ORF">SAMN06297382_0916</name>
</gene>
<keyword evidence="2" id="KW-1185">Reference proteome</keyword>